<protein>
    <submittedName>
        <fullName evidence="1">Uncharacterized protein</fullName>
    </submittedName>
</protein>
<reference evidence="1" key="1">
    <citation type="submission" date="2020-11" db="EMBL/GenBank/DDBJ databases">
        <authorList>
            <person name="Konstantinou D."/>
            <person name="Gkelis S."/>
            <person name="Popin R."/>
            <person name="Fewer D."/>
            <person name="Sivonen K."/>
        </authorList>
    </citation>
    <scope>NUCLEOTIDE SEQUENCE</scope>
    <source>
        <strain evidence="1">TAU-MAC 1115</strain>
    </source>
</reference>
<gene>
    <name evidence="1" type="ORF">IXB50_11015</name>
</gene>
<keyword evidence="2" id="KW-1185">Reference proteome</keyword>
<dbReference type="AlphaFoldDB" id="A0A947DHE8"/>
<proteinExistence type="predicted"/>
<accession>A0A947DHE8</accession>
<reference evidence="1" key="2">
    <citation type="journal article" date="2021" name="Mar. Drugs">
        <title>Genome Reduction and Secondary Metabolism of the Marine Sponge-Associated Cyanobacterium Leptothoe.</title>
        <authorList>
            <person name="Konstantinou D."/>
            <person name="Popin R.V."/>
            <person name="Fewer D.P."/>
            <person name="Sivonen K."/>
            <person name="Gkelis S."/>
        </authorList>
    </citation>
    <scope>NUCLEOTIDE SEQUENCE</scope>
    <source>
        <strain evidence="1">TAU-MAC 1115</strain>
    </source>
</reference>
<dbReference type="Proteomes" id="UP000717364">
    <property type="component" value="Unassembled WGS sequence"/>
</dbReference>
<name>A0A947DHE8_9CYAN</name>
<evidence type="ECO:0000313" key="2">
    <source>
        <dbReference type="Proteomes" id="UP000717364"/>
    </source>
</evidence>
<sequence length="317" mass="36509">MLPNTFSETVALTKQFALTEFDQAIKTQQLYYHNRWHIEAVQRRANQLFAIIAPYWQESNKDNQEPNDLTRTQSLLDLCVVTHDMVQVFLPQRHPHITRRRASGESEQATCDKLLNYIHQLNQDLKLAKNFQAQFSEKDIALLQLAILGTICAYSPVEEAIYQPALYNAERSPHIITRILALADISSLGMDGITTYNQEGSLLFLEENPDIIPFIQGQKIERLSTEQPKLAENFRQRLLKRARWQISFARSRLTRTFHELIGFPNEVIATLAAEAFPYLNAGTLRIVEKTTPTNSSTSLQELLSFFQLDQYLIKEQL</sequence>
<dbReference type="EMBL" id="JADOES010000018">
    <property type="protein sequence ID" value="MBT9315951.1"/>
    <property type="molecule type" value="Genomic_DNA"/>
</dbReference>
<organism evidence="1 2">
    <name type="scientific">Leptothoe spongobia TAU-MAC 1115</name>
    <dbReference type="NCBI Taxonomy" id="1967444"/>
    <lineage>
        <taxon>Bacteria</taxon>
        <taxon>Bacillati</taxon>
        <taxon>Cyanobacteriota</taxon>
        <taxon>Cyanophyceae</taxon>
        <taxon>Nodosilineales</taxon>
        <taxon>Cymatolegaceae</taxon>
        <taxon>Leptothoe</taxon>
        <taxon>Leptothoe spongobia</taxon>
    </lineage>
</organism>
<evidence type="ECO:0000313" key="1">
    <source>
        <dbReference type="EMBL" id="MBT9315951.1"/>
    </source>
</evidence>
<comment type="caution">
    <text evidence="1">The sequence shown here is derived from an EMBL/GenBank/DDBJ whole genome shotgun (WGS) entry which is preliminary data.</text>
</comment>